<comment type="subcellular location">
    <subcellularLocation>
        <location evidence="8">Cytoplasm</location>
    </subcellularLocation>
</comment>
<organism evidence="10 11">
    <name type="scientific">Tsukamurella tyrosinosolvens</name>
    <dbReference type="NCBI Taxonomy" id="57704"/>
    <lineage>
        <taxon>Bacteria</taxon>
        <taxon>Bacillati</taxon>
        <taxon>Actinomycetota</taxon>
        <taxon>Actinomycetes</taxon>
        <taxon>Mycobacteriales</taxon>
        <taxon>Tsukamurellaceae</taxon>
        <taxon>Tsukamurella</taxon>
    </lineage>
</organism>
<comment type="function">
    <text evidence="8">Transfers the 4'-phosphopantetheine moiety from coenzyme A to a Ser of acyl-carrier-protein.</text>
</comment>
<dbReference type="InterPro" id="IPR037143">
    <property type="entry name" value="4-PPantetheinyl_Trfase_dom_sf"/>
</dbReference>
<evidence type="ECO:0000256" key="2">
    <source>
        <dbReference type="ARBA" id="ARBA00022679"/>
    </source>
</evidence>
<dbReference type="KEGG" id="tsm:ASU32_07440"/>
<dbReference type="GO" id="GO:0005737">
    <property type="term" value="C:cytoplasm"/>
    <property type="evidence" value="ECO:0007669"/>
    <property type="project" value="UniProtKB-SubCell"/>
</dbReference>
<feature type="binding site" evidence="8">
    <location>
        <position position="54"/>
    </location>
    <ligand>
        <name>Mg(2+)</name>
        <dbReference type="ChEBI" id="CHEBI:18420"/>
    </ligand>
</feature>
<keyword evidence="6 8" id="KW-0443">Lipid metabolism</keyword>
<dbReference type="AlphaFoldDB" id="A0A1H4QE35"/>
<dbReference type="STRING" id="57704.SAMN04489793_1724"/>
<accession>A0A1H4QE35</accession>
<keyword evidence="1 8" id="KW-0444">Lipid biosynthesis</keyword>
<protein>
    <recommendedName>
        <fullName evidence="8">Holo-[acyl-carrier-protein] synthase</fullName>
        <shortName evidence="8">Holo-ACP synthase</shortName>
        <ecNumber evidence="8">2.7.8.7</ecNumber>
    </recommendedName>
    <alternativeName>
        <fullName evidence="8">4'-phosphopantetheinyl transferase AcpS</fullName>
    </alternativeName>
</protein>
<comment type="cofactor">
    <cofactor evidence="8">
        <name>Mg(2+)</name>
        <dbReference type="ChEBI" id="CHEBI:18420"/>
    </cofactor>
</comment>
<keyword evidence="3 8" id="KW-0479">Metal-binding</keyword>
<dbReference type="HAMAP" id="MF_00101">
    <property type="entry name" value="AcpS"/>
    <property type="match status" value="1"/>
</dbReference>
<feature type="domain" description="4'-phosphopantetheinyl transferase" evidence="9">
    <location>
        <begin position="5"/>
        <end position="97"/>
    </location>
</feature>
<keyword evidence="7 8" id="KW-0275">Fatty acid biosynthesis</keyword>
<evidence type="ECO:0000259" key="9">
    <source>
        <dbReference type="Pfam" id="PF01648"/>
    </source>
</evidence>
<gene>
    <name evidence="8" type="primary">acpS</name>
    <name evidence="10" type="ORF">SAMN04489793_1724</name>
</gene>
<dbReference type="SUPFAM" id="SSF56214">
    <property type="entry name" value="4'-phosphopantetheinyl transferase"/>
    <property type="match status" value="1"/>
</dbReference>
<dbReference type="NCBIfam" id="NF000831">
    <property type="entry name" value="PRK00070.3-1"/>
    <property type="match status" value="1"/>
</dbReference>
<evidence type="ECO:0000256" key="7">
    <source>
        <dbReference type="ARBA" id="ARBA00023160"/>
    </source>
</evidence>
<dbReference type="InterPro" id="IPR004568">
    <property type="entry name" value="Ppantetheine-prot_Trfase_dom"/>
</dbReference>
<dbReference type="EC" id="2.7.8.7" evidence="8"/>
<evidence type="ECO:0000256" key="5">
    <source>
        <dbReference type="ARBA" id="ARBA00022842"/>
    </source>
</evidence>
<keyword evidence="4 8" id="KW-0276">Fatty acid metabolism</keyword>
<evidence type="ECO:0000256" key="4">
    <source>
        <dbReference type="ARBA" id="ARBA00022832"/>
    </source>
</evidence>
<evidence type="ECO:0000256" key="6">
    <source>
        <dbReference type="ARBA" id="ARBA00023098"/>
    </source>
</evidence>
<dbReference type="GO" id="GO:0008897">
    <property type="term" value="F:holo-[acyl-carrier-protein] synthase activity"/>
    <property type="evidence" value="ECO:0007669"/>
    <property type="project" value="UniProtKB-UniRule"/>
</dbReference>
<dbReference type="GeneID" id="300999414"/>
<comment type="catalytic activity">
    <reaction evidence="8">
        <text>apo-[ACP] + CoA = holo-[ACP] + adenosine 3',5'-bisphosphate + H(+)</text>
        <dbReference type="Rhea" id="RHEA:12068"/>
        <dbReference type="Rhea" id="RHEA-COMP:9685"/>
        <dbReference type="Rhea" id="RHEA-COMP:9690"/>
        <dbReference type="ChEBI" id="CHEBI:15378"/>
        <dbReference type="ChEBI" id="CHEBI:29999"/>
        <dbReference type="ChEBI" id="CHEBI:57287"/>
        <dbReference type="ChEBI" id="CHEBI:58343"/>
        <dbReference type="ChEBI" id="CHEBI:64479"/>
        <dbReference type="EC" id="2.7.8.7"/>
    </reaction>
</comment>
<evidence type="ECO:0000313" key="11">
    <source>
        <dbReference type="Proteomes" id="UP000182241"/>
    </source>
</evidence>
<sequence>MAVVGVGIDVVHVPGFAEQLAQPGTTMLSSFSPAERRDAAGDVRSLAARWAAKEAVFKAFSSGFYAQRPAEKEVGAREVEVVSDAWGRPAVRVYGRIAADLGPGATIHVSLTHDGDTAAAFAVIERTEERDGPNGLQERTG</sequence>
<keyword evidence="5 8" id="KW-0460">Magnesium</keyword>
<dbReference type="NCBIfam" id="TIGR00556">
    <property type="entry name" value="pantethn_trn"/>
    <property type="match status" value="1"/>
</dbReference>
<reference evidence="11" key="1">
    <citation type="submission" date="2016-10" db="EMBL/GenBank/DDBJ databases">
        <authorList>
            <person name="Varghese N."/>
            <person name="Submissions S."/>
        </authorList>
    </citation>
    <scope>NUCLEOTIDE SEQUENCE [LARGE SCALE GENOMIC DNA]</scope>
    <source>
        <strain evidence="11">DSM 44234</strain>
    </source>
</reference>
<keyword evidence="8" id="KW-0963">Cytoplasm</keyword>
<dbReference type="InterPro" id="IPR008278">
    <property type="entry name" value="4-PPantetheinyl_Trfase_dom"/>
</dbReference>
<dbReference type="Proteomes" id="UP000182241">
    <property type="component" value="Unassembled WGS sequence"/>
</dbReference>
<evidence type="ECO:0000256" key="1">
    <source>
        <dbReference type="ARBA" id="ARBA00022516"/>
    </source>
</evidence>
<dbReference type="GO" id="GO:0006633">
    <property type="term" value="P:fatty acid biosynthetic process"/>
    <property type="evidence" value="ECO:0007669"/>
    <property type="project" value="UniProtKB-UniRule"/>
</dbReference>
<evidence type="ECO:0000256" key="8">
    <source>
        <dbReference type="HAMAP-Rule" id="MF_00101"/>
    </source>
</evidence>
<keyword evidence="2 8" id="KW-0808">Transferase</keyword>
<dbReference type="EMBL" id="FNSA01000003">
    <property type="protein sequence ID" value="SEC17861.1"/>
    <property type="molecule type" value="Genomic_DNA"/>
</dbReference>
<dbReference type="OrthoDB" id="517356at2"/>
<feature type="binding site" evidence="8">
    <location>
        <position position="9"/>
    </location>
    <ligand>
        <name>Mg(2+)</name>
        <dbReference type="ChEBI" id="CHEBI:18420"/>
    </ligand>
</feature>
<evidence type="ECO:0000256" key="3">
    <source>
        <dbReference type="ARBA" id="ARBA00022723"/>
    </source>
</evidence>
<comment type="similarity">
    <text evidence="8">Belongs to the P-Pant transferase superfamily. AcpS family.</text>
</comment>
<dbReference type="InterPro" id="IPR002582">
    <property type="entry name" value="ACPS"/>
</dbReference>
<dbReference type="Gene3D" id="3.90.470.20">
    <property type="entry name" value="4'-phosphopantetheinyl transferase domain"/>
    <property type="match status" value="1"/>
</dbReference>
<proteinExistence type="inferred from homology"/>
<dbReference type="GO" id="GO:0000287">
    <property type="term" value="F:magnesium ion binding"/>
    <property type="evidence" value="ECO:0007669"/>
    <property type="project" value="UniProtKB-UniRule"/>
</dbReference>
<keyword evidence="11" id="KW-1185">Reference proteome</keyword>
<evidence type="ECO:0000313" key="10">
    <source>
        <dbReference type="EMBL" id="SEC17861.1"/>
    </source>
</evidence>
<dbReference type="RefSeq" id="WP_068526371.1">
    <property type="nucleotide sequence ID" value="NZ_CBDRGN010000001.1"/>
</dbReference>
<dbReference type="Pfam" id="PF01648">
    <property type="entry name" value="ACPS"/>
    <property type="match status" value="1"/>
</dbReference>
<name>A0A1H4QE35_TSUTY</name>